<dbReference type="OrthoDB" id="1089471at2"/>
<accession>A0A1M4YRJ3</accession>
<dbReference type="InterPro" id="IPR032979">
    <property type="entry name" value="ENGase"/>
</dbReference>
<keyword evidence="7" id="KW-1185">Reference proteome</keyword>
<gene>
    <name evidence="6" type="ORF">SAMN05443638_1316</name>
</gene>
<dbReference type="PANTHER" id="PTHR13246">
    <property type="entry name" value="ENDO BETA N-ACETYLGLUCOSAMINIDASE"/>
    <property type="match status" value="1"/>
</dbReference>
<dbReference type="SUPFAM" id="SSF49785">
    <property type="entry name" value="Galactose-binding domain-like"/>
    <property type="match status" value="1"/>
</dbReference>
<dbReference type="GO" id="GO:0033925">
    <property type="term" value="F:mannosyl-glycoprotein endo-beta-N-acetylglucosaminidase activity"/>
    <property type="evidence" value="ECO:0007669"/>
    <property type="project" value="InterPro"/>
</dbReference>
<dbReference type="PANTHER" id="PTHR13246:SF1">
    <property type="entry name" value="CYTOSOLIC ENDO-BETA-N-ACETYLGLUCOSAMINIDASE"/>
    <property type="match status" value="1"/>
</dbReference>
<keyword evidence="2" id="KW-0175">Coiled coil</keyword>
<feature type="region of interest" description="Disordered" evidence="3">
    <location>
        <begin position="1147"/>
        <end position="1176"/>
    </location>
</feature>
<keyword evidence="1" id="KW-0326">Glycosidase</keyword>
<feature type="coiled-coil region" evidence="2">
    <location>
        <begin position="1016"/>
        <end position="1090"/>
    </location>
</feature>
<name>A0A1M4YRJ3_9CLOT</name>
<keyword evidence="4" id="KW-1133">Transmembrane helix</keyword>
<keyword evidence="1" id="KW-0378">Hydrolase</keyword>
<dbReference type="RefSeq" id="WP_072897403.1">
    <property type="nucleotide sequence ID" value="NZ_FQVM01000031.1"/>
</dbReference>
<keyword evidence="4" id="KW-0812">Transmembrane</keyword>
<dbReference type="InterPro" id="IPR013783">
    <property type="entry name" value="Ig-like_fold"/>
</dbReference>
<evidence type="ECO:0000256" key="3">
    <source>
        <dbReference type="SAM" id="MobiDB-lite"/>
    </source>
</evidence>
<feature type="coiled-coil region" evidence="2">
    <location>
        <begin position="934"/>
        <end position="961"/>
    </location>
</feature>
<evidence type="ECO:0000313" key="6">
    <source>
        <dbReference type="EMBL" id="SHF08331.1"/>
    </source>
</evidence>
<dbReference type="Gene3D" id="3.20.20.80">
    <property type="entry name" value="Glycosidases"/>
    <property type="match status" value="1"/>
</dbReference>
<reference evidence="6 7" key="1">
    <citation type="submission" date="2016-11" db="EMBL/GenBank/DDBJ databases">
        <authorList>
            <person name="Jaros S."/>
            <person name="Januszkiewicz K."/>
            <person name="Wedrychowicz H."/>
        </authorList>
    </citation>
    <scope>NUCLEOTIDE SEQUENCE [LARGE SCALE GENOMIC DNA]</scope>
    <source>
        <strain evidence="6 7">DSM 2631</strain>
    </source>
</reference>
<dbReference type="Pfam" id="PF00754">
    <property type="entry name" value="F5_F8_type_C"/>
    <property type="match status" value="1"/>
</dbReference>
<dbReference type="Proteomes" id="UP000184035">
    <property type="component" value="Unassembled WGS sequence"/>
</dbReference>
<organism evidence="6 7">
    <name type="scientific">Clostridium fallax</name>
    <dbReference type="NCBI Taxonomy" id="1533"/>
    <lineage>
        <taxon>Bacteria</taxon>
        <taxon>Bacillati</taxon>
        <taxon>Bacillota</taxon>
        <taxon>Clostridia</taxon>
        <taxon>Eubacteriales</taxon>
        <taxon>Clostridiaceae</taxon>
        <taxon>Clostridium</taxon>
    </lineage>
</organism>
<evidence type="ECO:0000256" key="4">
    <source>
        <dbReference type="SAM" id="Phobius"/>
    </source>
</evidence>
<sequence>MIRRKLKKSFAVIIAAIFTSGIVCTTFFKDNIVYGKTVEDIEMQERSGIPLSSYWFPEELMNWSKDKDKDFKFNVSKEPLVKREKGEKINNNQSKDGKLISLAIANTHTSSTPSIGSSKFDNYNFTYWQYIDTMVAWAGSSGEGIIVPPSADIVNAAHKNGVPVLGTVFFPPAVYGGKVQWVKDFLKKDSDGRYILADKLIEVSKYYGFDGWFINQESEGLNEEEAKEFKEMMKYLQSKKDKNMQIIYYDSMTENGGISWQNQLNDENKMYLQDGNTKVSDGMFLNFWWDERGIEDSVNNAKSLGRSPYDLFAGIDVQANGYNTNANWKAVFKNPGEAKVSLGLYCPDNTYHSSKTFDEFLKKENRFWIGSNKDPRKINAEDNWKGIANYFVEKTPVTSIPFVTNFSMGNGKGYYIDGNKIGNKDWNNRSLMDVMPTYRWIIDNDKNNLNAEINYEDAYYGGSSIKLKGSIENGGITKVKLYATDLKVESNTNIALTFKENENIGNIKLLLDVDGEDKEIQLENNNSDNKWIIGQATLGELVGKNIKNISVIINGQGDSNNYSLELGRLSVTNGKKASCSKPNNIKIEESKLKENDTKAALRLSWSNEDNNVNHYEIYKENKEGDNEFIGATEGNCYYIENINRDLNSNSTKILVKAVNKDYKSNENSTSEVDFNWPQLKKPKVDFIVSTVVAAPGEEITLKSNSEAAEDLLWTIEGADEDKVKGSEVKAKFSKEGIYTVYLEGKNKAGKAVEKKENLITISKDAKGGLKNLALNKNIEASGCTNENEEGKFAVDGKSTTKWCQVGPSNQWITIDLEEHAIKDIKISHAEAGGEARSMNTSDFTIESSNDGENWDVFDDVKGNSKAVTISEGNYKTLRYVKLKINKSEQNPGQWAAARIYEVEVEGIDGKELKVPENAKDLSLLRDKIYKGLSLIEESNKIESAKKNYKAILNEAKNFLDKSNISKEDINNEISKIKYAEDEFLKAPEIANFNELNKSIEKGKSTISNGNVGNKDGDNKEENLNNLKENLNMANNLINNKNAIQSDVDKSREELENSIERFNNDLVLVNRDSLKNKLKEMENEVKNFKVGNNNGEYKKEDIDNFNNILNEGEKLLNTKKVSKEDIDNMVYNLNSGFTTLNNSKINNNEENTVEKEESKNIESSNNTLKKDSKTLSKSKDTKLKKTGAVIGTAILCVIGIVSILGGTIILKKKKND</sequence>
<evidence type="ECO:0000256" key="1">
    <source>
        <dbReference type="ARBA" id="ARBA00023295"/>
    </source>
</evidence>
<dbReference type="Gene3D" id="1.20.1270.90">
    <property type="entry name" value="AF1782-like"/>
    <property type="match status" value="2"/>
</dbReference>
<keyword evidence="4" id="KW-0472">Membrane</keyword>
<dbReference type="Gene3D" id="2.60.40.10">
    <property type="entry name" value="Immunoglobulins"/>
    <property type="match status" value="1"/>
</dbReference>
<proteinExistence type="predicted"/>
<dbReference type="Pfam" id="PF21910">
    <property type="entry name" value="GH85_C"/>
    <property type="match status" value="1"/>
</dbReference>
<feature type="compositionally biased region" description="Basic and acidic residues" evidence="3">
    <location>
        <begin position="1167"/>
        <end position="1176"/>
    </location>
</feature>
<evidence type="ECO:0000313" key="7">
    <source>
        <dbReference type="Proteomes" id="UP000184035"/>
    </source>
</evidence>
<feature type="transmembrane region" description="Helical" evidence="4">
    <location>
        <begin position="1187"/>
        <end position="1209"/>
    </location>
</feature>
<protein>
    <submittedName>
        <fullName evidence="6">Endo-beta-N-acetylglucosaminidase D</fullName>
    </submittedName>
</protein>
<evidence type="ECO:0000259" key="5">
    <source>
        <dbReference type="PROSITE" id="PS50022"/>
    </source>
</evidence>
<dbReference type="InterPro" id="IPR005201">
    <property type="entry name" value="TIM_ENGase"/>
</dbReference>
<dbReference type="CDD" id="cd06547">
    <property type="entry name" value="GH85_ENGase"/>
    <property type="match status" value="1"/>
</dbReference>
<evidence type="ECO:0000256" key="2">
    <source>
        <dbReference type="SAM" id="Coils"/>
    </source>
</evidence>
<dbReference type="AlphaFoldDB" id="A0A1M4YRJ3"/>
<dbReference type="GO" id="GO:0005829">
    <property type="term" value="C:cytosol"/>
    <property type="evidence" value="ECO:0007669"/>
    <property type="project" value="UniProtKB-SubCell"/>
</dbReference>
<dbReference type="EMBL" id="FQVM01000031">
    <property type="protein sequence ID" value="SHF08331.1"/>
    <property type="molecule type" value="Genomic_DNA"/>
</dbReference>
<dbReference type="PROSITE" id="PS50022">
    <property type="entry name" value="FA58C_3"/>
    <property type="match status" value="1"/>
</dbReference>
<feature type="domain" description="F5/8 type C" evidence="5">
    <location>
        <begin position="762"/>
        <end position="907"/>
    </location>
</feature>
<dbReference type="Gene3D" id="2.60.120.260">
    <property type="entry name" value="Galactose-binding domain-like"/>
    <property type="match status" value="2"/>
</dbReference>
<dbReference type="InterPro" id="IPR000421">
    <property type="entry name" value="FA58C"/>
</dbReference>
<dbReference type="InterPro" id="IPR054110">
    <property type="entry name" value="EndoD-like_D2"/>
</dbReference>
<dbReference type="Pfam" id="PF03644">
    <property type="entry name" value="Glyco_hydro_85"/>
    <property type="match status" value="1"/>
</dbReference>
<dbReference type="STRING" id="1533.SAMN05443638_1316"/>
<dbReference type="InterPro" id="IPR008979">
    <property type="entry name" value="Galactose-bd-like_sf"/>
</dbReference>